<evidence type="ECO:0000313" key="5">
    <source>
        <dbReference type="EMBL" id="RED54166.1"/>
    </source>
</evidence>
<evidence type="ECO:0000259" key="4">
    <source>
        <dbReference type="PROSITE" id="PS01124"/>
    </source>
</evidence>
<keyword evidence="3" id="KW-0804">Transcription</keyword>
<comment type="caution">
    <text evidence="5">The sequence shown here is derived from an EMBL/GenBank/DDBJ whole genome shotgun (WGS) entry which is preliminary data.</text>
</comment>
<evidence type="ECO:0000313" key="6">
    <source>
        <dbReference type="Proteomes" id="UP000256845"/>
    </source>
</evidence>
<dbReference type="SUPFAM" id="SSF46689">
    <property type="entry name" value="Homeodomain-like"/>
    <property type="match status" value="2"/>
</dbReference>
<protein>
    <submittedName>
        <fullName evidence="5">Transcriptional regulator GlxA family with amidase domain</fullName>
    </submittedName>
</protein>
<dbReference type="PROSITE" id="PS01124">
    <property type="entry name" value="HTH_ARAC_FAMILY_2"/>
    <property type="match status" value="1"/>
</dbReference>
<dbReference type="InterPro" id="IPR018062">
    <property type="entry name" value="HTH_AraC-typ_CS"/>
</dbReference>
<dbReference type="PANTHER" id="PTHR43130:SF3">
    <property type="entry name" value="HTH-TYPE TRANSCRIPTIONAL REGULATOR RV1931C"/>
    <property type="match status" value="1"/>
</dbReference>
<evidence type="ECO:0000256" key="1">
    <source>
        <dbReference type="ARBA" id="ARBA00023015"/>
    </source>
</evidence>
<dbReference type="GO" id="GO:0003700">
    <property type="term" value="F:DNA-binding transcription factor activity"/>
    <property type="evidence" value="ECO:0007669"/>
    <property type="project" value="InterPro"/>
</dbReference>
<dbReference type="InterPro" id="IPR002818">
    <property type="entry name" value="DJ-1/PfpI"/>
</dbReference>
<dbReference type="PRINTS" id="PR00032">
    <property type="entry name" value="HTHARAC"/>
</dbReference>
<name>A0A3D9HZ36_9PROT</name>
<dbReference type="Pfam" id="PF12833">
    <property type="entry name" value="HTH_18"/>
    <property type="match status" value="1"/>
</dbReference>
<evidence type="ECO:0000256" key="2">
    <source>
        <dbReference type="ARBA" id="ARBA00023125"/>
    </source>
</evidence>
<dbReference type="AlphaFoldDB" id="A0A3D9HZ36"/>
<organism evidence="5 6">
    <name type="scientific">Aestuariispira insulae</name>
    <dbReference type="NCBI Taxonomy" id="1461337"/>
    <lineage>
        <taxon>Bacteria</taxon>
        <taxon>Pseudomonadati</taxon>
        <taxon>Pseudomonadota</taxon>
        <taxon>Alphaproteobacteria</taxon>
        <taxon>Rhodospirillales</taxon>
        <taxon>Kiloniellaceae</taxon>
        <taxon>Aestuariispira</taxon>
    </lineage>
</organism>
<dbReference type="InterPro" id="IPR020449">
    <property type="entry name" value="Tscrpt_reg_AraC-type_HTH"/>
</dbReference>
<keyword evidence="6" id="KW-1185">Reference proteome</keyword>
<dbReference type="InterPro" id="IPR029062">
    <property type="entry name" value="Class_I_gatase-like"/>
</dbReference>
<dbReference type="PROSITE" id="PS00041">
    <property type="entry name" value="HTH_ARAC_FAMILY_1"/>
    <property type="match status" value="1"/>
</dbReference>
<dbReference type="PANTHER" id="PTHR43130">
    <property type="entry name" value="ARAC-FAMILY TRANSCRIPTIONAL REGULATOR"/>
    <property type="match status" value="1"/>
</dbReference>
<dbReference type="SUPFAM" id="SSF52317">
    <property type="entry name" value="Class I glutamine amidotransferase-like"/>
    <property type="match status" value="1"/>
</dbReference>
<sequence length="351" mass="39117">MLMEKLSDQGGDEETAALIGEAPVLQVGGAEPRELRFVFLLLPGFSNFSLQALREPLQQAQAYRGVSRGASRLVSLDGEPVKSGDGSICLVDCGPDEVEDFDYLVLCGGEHEPDIIPTKLGVWLRQAASRGKHIGAIESGCVLLARLGYLKGYRATAHWRFMSSLSEKFPHLQFESSLFEIDRDRFTCSGGVAGLDMMLELIAQEMSEDIATHCLNYFNQDRHRAGNEPQRVPGSPCTTGNNLKLKRAMAMIQNNLEEDLTAEELANMVGSSRRQLERLFRRFLGKSPMAYRQELRLWRARDLVMGTGMTITEVAFASGFSSNSHFSARFKMQFGMSPREARMTRENYEAA</sequence>
<reference evidence="5 6" key="1">
    <citation type="submission" date="2018-07" db="EMBL/GenBank/DDBJ databases">
        <title>Genomic Encyclopedia of Type Strains, Phase III (KMG-III): the genomes of soil and plant-associated and newly described type strains.</title>
        <authorList>
            <person name="Whitman W."/>
        </authorList>
    </citation>
    <scope>NUCLEOTIDE SEQUENCE [LARGE SCALE GENOMIC DNA]</scope>
    <source>
        <strain evidence="5 6">CECT 8488</strain>
    </source>
</reference>
<dbReference type="SMART" id="SM00342">
    <property type="entry name" value="HTH_ARAC"/>
    <property type="match status" value="1"/>
</dbReference>
<dbReference type="InterPro" id="IPR018060">
    <property type="entry name" value="HTH_AraC"/>
</dbReference>
<proteinExistence type="predicted"/>
<dbReference type="CDD" id="cd03136">
    <property type="entry name" value="GATase1_AraC_ArgR_like"/>
    <property type="match status" value="1"/>
</dbReference>
<keyword evidence="1" id="KW-0805">Transcription regulation</keyword>
<accession>A0A3D9HZ36</accession>
<keyword evidence="2" id="KW-0238">DNA-binding</keyword>
<dbReference type="Pfam" id="PF01965">
    <property type="entry name" value="DJ-1_PfpI"/>
    <property type="match status" value="1"/>
</dbReference>
<dbReference type="RefSeq" id="WP_115935238.1">
    <property type="nucleotide sequence ID" value="NZ_QRDW01000001.1"/>
</dbReference>
<dbReference type="Gene3D" id="3.40.50.880">
    <property type="match status" value="1"/>
</dbReference>
<feature type="domain" description="HTH araC/xylS-type" evidence="4">
    <location>
        <begin position="246"/>
        <end position="344"/>
    </location>
</feature>
<dbReference type="Proteomes" id="UP000256845">
    <property type="component" value="Unassembled WGS sequence"/>
</dbReference>
<evidence type="ECO:0000256" key="3">
    <source>
        <dbReference type="ARBA" id="ARBA00023163"/>
    </source>
</evidence>
<dbReference type="GO" id="GO:0043565">
    <property type="term" value="F:sequence-specific DNA binding"/>
    <property type="evidence" value="ECO:0007669"/>
    <property type="project" value="InterPro"/>
</dbReference>
<dbReference type="InterPro" id="IPR009057">
    <property type="entry name" value="Homeodomain-like_sf"/>
</dbReference>
<gene>
    <name evidence="5" type="ORF">DFP90_101969</name>
</gene>
<dbReference type="InterPro" id="IPR052158">
    <property type="entry name" value="INH-QAR"/>
</dbReference>
<dbReference type="EMBL" id="QRDW01000001">
    <property type="protein sequence ID" value="RED54166.1"/>
    <property type="molecule type" value="Genomic_DNA"/>
</dbReference>
<dbReference type="Gene3D" id="1.10.10.60">
    <property type="entry name" value="Homeodomain-like"/>
    <property type="match status" value="1"/>
</dbReference>